<comment type="caution">
    <text evidence="6">The sequence shown here is derived from an EMBL/GenBank/DDBJ whole genome shotgun (WGS) entry which is preliminary data.</text>
</comment>
<protein>
    <submittedName>
        <fullName evidence="6">Patatin-like phospholipase family protein</fullName>
    </submittedName>
</protein>
<evidence type="ECO:0000313" key="6">
    <source>
        <dbReference type="EMBL" id="MDH8678569.1"/>
    </source>
</evidence>
<name>A0ABT6NDS8_9FIRM</name>
<evidence type="ECO:0000313" key="7">
    <source>
        <dbReference type="Proteomes" id="UP001158045"/>
    </source>
</evidence>
<keyword evidence="1 4" id="KW-0378">Hydrolase</keyword>
<keyword evidence="3 4" id="KW-0443">Lipid metabolism</keyword>
<dbReference type="Gene3D" id="3.40.1090.10">
    <property type="entry name" value="Cytosolic phospholipase A2 catalytic domain"/>
    <property type="match status" value="2"/>
</dbReference>
<dbReference type="InterPro" id="IPR016035">
    <property type="entry name" value="Acyl_Trfase/lysoPLipase"/>
</dbReference>
<proteinExistence type="predicted"/>
<feature type="short sequence motif" description="GXSXG" evidence="4">
    <location>
        <begin position="35"/>
        <end position="39"/>
    </location>
</feature>
<feature type="domain" description="PNPLA" evidence="5">
    <location>
        <begin position="4"/>
        <end position="190"/>
    </location>
</feature>
<reference evidence="6 7" key="1">
    <citation type="submission" date="2023-04" db="EMBL/GenBank/DDBJ databases">
        <title>Fusibacter bizertensis strain WBS, isolated from littoral bottom sediments of the Arctic seas - biochemical and genomic analysis.</title>
        <authorList>
            <person name="Brioukhanov A.L."/>
        </authorList>
    </citation>
    <scope>NUCLEOTIDE SEQUENCE [LARGE SCALE GENOMIC DNA]</scope>
    <source>
        <strain evidence="6 7">WBS</strain>
    </source>
</reference>
<dbReference type="Proteomes" id="UP001158045">
    <property type="component" value="Unassembled WGS sequence"/>
</dbReference>
<evidence type="ECO:0000256" key="1">
    <source>
        <dbReference type="ARBA" id="ARBA00022801"/>
    </source>
</evidence>
<dbReference type="CDD" id="cd07209">
    <property type="entry name" value="Pat_hypo_Ecoli_Z1214_like"/>
    <property type="match status" value="1"/>
</dbReference>
<evidence type="ECO:0000256" key="3">
    <source>
        <dbReference type="ARBA" id="ARBA00023098"/>
    </source>
</evidence>
<feature type="short sequence motif" description="DGA/G" evidence="4">
    <location>
        <begin position="177"/>
        <end position="179"/>
    </location>
</feature>
<accession>A0ABT6NDS8</accession>
<dbReference type="InterPro" id="IPR050301">
    <property type="entry name" value="NTE"/>
</dbReference>
<dbReference type="PROSITE" id="PS51635">
    <property type="entry name" value="PNPLA"/>
    <property type="match status" value="1"/>
</dbReference>
<dbReference type="PANTHER" id="PTHR14226:SF29">
    <property type="entry name" value="NEUROPATHY TARGET ESTERASE SWS"/>
    <property type="match status" value="1"/>
</dbReference>
<dbReference type="EMBL" id="JARYZI010000006">
    <property type="protein sequence ID" value="MDH8678569.1"/>
    <property type="molecule type" value="Genomic_DNA"/>
</dbReference>
<dbReference type="Pfam" id="PF01734">
    <property type="entry name" value="Patatin"/>
    <property type="match status" value="1"/>
</dbReference>
<feature type="short sequence motif" description="GXGXXG" evidence="4">
    <location>
        <begin position="8"/>
        <end position="13"/>
    </location>
</feature>
<keyword evidence="7" id="KW-1185">Reference proteome</keyword>
<sequence length="415" mass="46862">MRGIALEGGGAKGAFHVGAMKALKELGVEYHAVAGASIGALNGALLATNQLEKLEKIWLSTEMSDIIKGDSEALMALMNFEFPSDSTKIKKFLSETFKQGGLDVSPLKQSLKRFVDEDEVRASNIAYGLVSVSLTDLKPVEKFIEDIPVGKLHDYMIASANLPAFKDEKLDNKRMLDGAFYDNLPINMLLDRGCDEVIAIRVFGIGRIRKISKKDRDKVIYIEPSEDLGKVLEIDIEKAKYNMRLGYFDTLRVFKALKGSRYYIDELVTEEVVLEKLLKIPKVVLHQIATFLGSDRGTYRMLFEEILPLMSELLKVDKTKGYAYVILSYYEFLAEQAKINRFEIMTFDQLTQKVNAHYSSELKSYKGIQDEIAKMLIAALPSKGVIFFPQKFKNELLIHFYYLVLQGLRDTGISL</sequence>
<dbReference type="RefSeq" id="WP_281094420.1">
    <property type="nucleotide sequence ID" value="NZ_JARYZI010000006.1"/>
</dbReference>
<dbReference type="SUPFAM" id="SSF52151">
    <property type="entry name" value="FabD/lysophospholipase-like"/>
    <property type="match status" value="1"/>
</dbReference>
<dbReference type="InterPro" id="IPR002641">
    <property type="entry name" value="PNPLA_dom"/>
</dbReference>
<evidence type="ECO:0000256" key="4">
    <source>
        <dbReference type="PROSITE-ProRule" id="PRU01161"/>
    </source>
</evidence>
<dbReference type="PANTHER" id="PTHR14226">
    <property type="entry name" value="NEUROPATHY TARGET ESTERASE/SWISS CHEESE D.MELANOGASTER"/>
    <property type="match status" value="1"/>
</dbReference>
<feature type="active site" description="Nucleophile" evidence="4">
    <location>
        <position position="37"/>
    </location>
</feature>
<gene>
    <name evidence="6" type="ORF">QE109_10450</name>
</gene>
<organism evidence="6 7">
    <name type="scientific">Fusibacter bizertensis</name>
    <dbReference type="NCBI Taxonomy" id="1488331"/>
    <lineage>
        <taxon>Bacteria</taxon>
        <taxon>Bacillati</taxon>
        <taxon>Bacillota</taxon>
        <taxon>Clostridia</taxon>
        <taxon>Eubacteriales</taxon>
        <taxon>Eubacteriales Family XII. Incertae Sedis</taxon>
        <taxon>Fusibacter</taxon>
    </lineage>
</organism>
<keyword evidence="2 4" id="KW-0442">Lipid degradation</keyword>
<evidence type="ECO:0000256" key="2">
    <source>
        <dbReference type="ARBA" id="ARBA00022963"/>
    </source>
</evidence>
<feature type="active site" description="Proton acceptor" evidence="4">
    <location>
        <position position="177"/>
    </location>
</feature>
<evidence type="ECO:0000259" key="5">
    <source>
        <dbReference type="PROSITE" id="PS51635"/>
    </source>
</evidence>